<comment type="caution">
    <text evidence="1">The sequence shown here is derived from an EMBL/GenBank/DDBJ whole genome shotgun (WGS) entry which is preliminary data.</text>
</comment>
<dbReference type="Proteomes" id="UP001642360">
    <property type="component" value="Unassembled WGS sequence"/>
</dbReference>
<gene>
    <name evidence="1" type="ORF">ILEXP_LOCUS52167</name>
</gene>
<evidence type="ECO:0000313" key="1">
    <source>
        <dbReference type="EMBL" id="CAK9182038.1"/>
    </source>
</evidence>
<organism evidence="1 2">
    <name type="scientific">Ilex paraguariensis</name>
    <name type="common">yerba mate</name>
    <dbReference type="NCBI Taxonomy" id="185542"/>
    <lineage>
        <taxon>Eukaryota</taxon>
        <taxon>Viridiplantae</taxon>
        <taxon>Streptophyta</taxon>
        <taxon>Embryophyta</taxon>
        <taxon>Tracheophyta</taxon>
        <taxon>Spermatophyta</taxon>
        <taxon>Magnoliopsida</taxon>
        <taxon>eudicotyledons</taxon>
        <taxon>Gunneridae</taxon>
        <taxon>Pentapetalae</taxon>
        <taxon>asterids</taxon>
        <taxon>campanulids</taxon>
        <taxon>Aquifoliales</taxon>
        <taxon>Aquifoliaceae</taxon>
        <taxon>Ilex</taxon>
    </lineage>
</organism>
<proteinExistence type="predicted"/>
<dbReference type="EMBL" id="CAUOFW020008224">
    <property type="protein sequence ID" value="CAK9182038.1"/>
    <property type="molecule type" value="Genomic_DNA"/>
</dbReference>
<keyword evidence="2" id="KW-1185">Reference proteome</keyword>
<evidence type="ECO:0000313" key="2">
    <source>
        <dbReference type="Proteomes" id="UP001642360"/>
    </source>
</evidence>
<accession>A0ABC8ULX0</accession>
<name>A0ABC8ULX0_9AQUA</name>
<sequence>MLVPMKSSETINFNASHYSTHDTEWAKPQDGEIKINIDATVGRVRSCTGEVMAMTLAQVDTTESPMAEARVARQATKMNWSYATIEGYHSLSNTLTCQDPVVYPYNYSIH</sequence>
<protein>
    <submittedName>
        <fullName evidence="1">Uncharacterized protein</fullName>
    </submittedName>
</protein>
<dbReference type="AlphaFoldDB" id="A0ABC8ULX0"/>
<reference evidence="1 2" key="1">
    <citation type="submission" date="2024-02" db="EMBL/GenBank/DDBJ databases">
        <authorList>
            <person name="Vignale AGUSTIN F."/>
            <person name="Sosa J E."/>
            <person name="Modenutti C."/>
        </authorList>
    </citation>
    <scope>NUCLEOTIDE SEQUENCE [LARGE SCALE GENOMIC DNA]</scope>
</reference>